<organism evidence="4 5">
    <name type="scientific">Quercus lobata</name>
    <name type="common">Valley oak</name>
    <dbReference type="NCBI Taxonomy" id="97700"/>
    <lineage>
        <taxon>Eukaryota</taxon>
        <taxon>Viridiplantae</taxon>
        <taxon>Streptophyta</taxon>
        <taxon>Embryophyta</taxon>
        <taxon>Tracheophyta</taxon>
        <taxon>Spermatophyta</taxon>
        <taxon>Magnoliopsida</taxon>
        <taxon>eudicotyledons</taxon>
        <taxon>Gunneridae</taxon>
        <taxon>Pentapetalae</taxon>
        <taxon>rosids</taxon>
        <taxon>fabids</taxon>
        <taxon>Fagales</taxon>
        <taxon>Fagaceae</taxon>
        <taxon>Quercus</taxon>
    </lineage>
</organism>
<dbReference type="EMBL" id="LRBV02000003">
    <property type="status" value="NOT_ANNOTATED_CDS"/>
    <property type="molecule type" value="Genomic_DNA"/>
</dbReference>
<dbReference type="KEGG" id="qlo:115982073"/>
<dbReference type="Gramene" id="QL03p006180:mrna">
    <property type="protein sequence ID" value="QL03p006180:mrna"/>
    <property type="gene ID" value="QL03p006180"/>
</dbReference>
<evidence type="ECO:0000313" key="5">
    <source>
        <dbReference type="Proteomes" id="UP000594261"/>
    </source>
</evidence>
<sequence length="424" mass="47403">MDGSSQITEPITSGGLESNNIQSHILDDNQLFLLYFIMGTYFGPDLKGERLQKSVLQRIAEGLPPYTSDHLAGTHMKTVEVERVYYYVLRKAAESVTVKLPLLYQFFEGNVPAQGQDPAANYPQFPDLFPLQLHPHSRFKNRHKIIENIVFINNPEIVYIKPEDIERFKRLTGLEDFLLDSDAARLHTSIYGAGLHNAAVQEDESNRELPSPSSSRGSQKTRRIDDILNPQDHQQHFHFVAPISSVPYSGKPMMYSYMASLPTKDDSNPMEKVGPAMIFLPSHPTKKEWTNIVAATKSGFALTGSAAMGQVGPVIGLMDIGECDDSYLFRVSLPGVKRDEREFSCEVEIDGKVLIQGVTTTGEKTVYRYSQVFEMQTQNLCPPGHFSISFQLPGPVDPQQFCGNFGTDGVLEGIVMKGRHQNDQ</sequence>
<dbReference type="EnsemblPlants" id="QL03p006180:mrna">
    <property type="protein sequence ID" value="QL03p006180:mrna"/>
    <property type="gene ID" value="QL03p006180"/>
</dbReference>
<evidence type="ECO:0000256" key="1">
    <source>
        <dbReference type="PROSITE-ProRule" id="PRU00285"/>
    </source>
</evidence>
<dbReference type="Gene3D" id="2.60.40.790">
    <property type="match status" value="1"/>
</dbReference>
<name>A0A7N2L4H2_QUELO</name>
<dbReference type="AlphaFoldDB" id="A0A7N2L4H2"/>
<reference evidence="4 5" key="1">
    <citation type="journal article" date="2016" name="G3 (Bethesda)">
        <title>First Draft Assembly and Annotation of the Genome of a California Endemic Oak Quercus lobata Nee (Fagaceae).</title>
        <authorList>
            <person name="Sork V.L."/>
            <person name="Fitz-Gibbon S.T."/>
            <person name="Puiu D."/>
            <person name="Crepeau M."/>
            <person name="Gugger P.F."/>
            <person name="Sherman R."/>
            <person name="Stevens K."/>
            <person name="Langley C.H."/>
            <person name="Pellegrini M."/>
            <person name="Salzberg S.L."/>
        </authorList>
    </citation>
    <scope>NUCLEOTIDE SEQUENCE [LARGE SCALE GENOMIC DNA]</scope>
    <source>
        <strain evidence="4 5">cv. SW786</strain>
    </source>
</reference>
<dbReference type="PROSITE" id="PS01031">
    <property type="entry name" value="SHSP"/>
    <property type="match status" value="1"/>
</dbReference>
<dbReference type="FunCoup" id="A0A7N2L4H2">
    <property type="interactions" value="73"/>
</dbReference>
<feature type="region of interest" description="Disordered" evidence="2">
    <location>
        <begin position="199"/>
        <end position="221"/>
    </location>
</feature>
<dbReference type="RefSeq" id="XP_030960433.1">
    <property type="nucleotide sequence ID" value="XM_031104573.1"/>
</dbReference>
<proteinExistence type="inferred from homology"/>
<dbReference type="InterPro" id="IPR039321">
    <property type="entry name" value="IDM2/3-like"/>
</dbReference>
<keyword evidence="5" id="KW-1185">Reference proteome</keyword>
<reference evidence="4" key="2">
    <citation type="submission" date="2021-01" db="UniProtKB">
        <authorList>
            <consortium name="EnsemblPlants"/>
        </authorList>
    </citation>
    <scope>IDENTIFICATION</scope>
</reference>
<protein>
    <recommendedName>
        <fullName evidence="3">SHSP domain-containing protein</fullName>
    </recommendedName>
</protein>
<gene>
    <name evidence="4" type="primary">LOC115982073</name>
</gene>
<dbReference type="GO" id="GO:0005634">
    <property type="term" value="C:nucleus"/>
    <property type="evidence" value="ECO:0007669"/>
    <property type="project" value="TreeGrafter"/>
</dbReference>
<dbReference type="SUPFAM" id="SSF49764">
    <property type="entry name" value="HSP20-like chaperones"/>
    <property type="match status" value="1"/>
</dbReference>
<dbReference type="PANTHER" id="PTHR34661:SF3">
    <property type="entry name" value="INCREASED DNA METHYLATION 2"/>
    <property type="match status" value="1"/>
</dbReference>
<dbReference type="CDD" id="cd06464">
    <property type="entry name" value="ACD_sHsps-like"/>
    <property type="match status" value="1"/>
</dbReference>
<dbReference type="InParanoid" id="A0A7N2L4H2"/>
<accession>A0A7N2L4H2</accession>
<dbReference type="GeneID" id="115982073"/>
<evidence type="ECO:0000256" key="2">
    <source>
        <dbReference type="SAM" id="MobiDB-lite"/>
    </source>
</evidence>
<evidence type="ECO:0000259" key="3">
    <source>
        <dbReference type="PROSITE" id="PS01031"/>
    </source>
</evidence>
<evidence type="ECO:0000313" key="4">
    <source>
        <dbReference type="EnsemblPlants" id="QL03p006180:mrna"/>
    </source>
</evidence>
<comment type="similarity">
    <text evidence="1">Belongs to the small heat shock protein (HSP20) family.</text>
</comment>
<dbReference type="PANTHER" id="PTHR34661">
    <property type="entry name" value="INCREASED DNA METHYLATION 3"/>
    <property type="match status" value="1"/>
</dbReference>
<dbReference type="InterPro" id="IPR002068">
    <property type="entry name" value="A-crystallin/Hsp20_dom"/>
</dbReference>
<feature type="domain" description="SHSP" evidence="3">
    <location>
        <begin position="306"/>
        <end position="424"/>
    </location>
</feature>
<dbReference type="OMA" id="PVHPHEF"/>
<dbReference type="InterPro" id="IPR008978">
    <property type="entry name" value="HSP20-like_chaperone"/>
</dbReference>
<dbReference type="OrthoDB" id="1927234at2759"/>
<dbReference type="RefSeq" id="XP_030960434.1">
    <property type="nucleotide sequence ID" value="XM_031104574.1"/>
</dbReference>
<dbReference type="Proteomes" id="UP000594261">
    <property type="component" value="Chromosome 3"/>
</dbReference>
<dbReference type="FunFam" id="2.60.40.790:FF:000049">
    <property type="entry name" value="Increased DNA methylation 3"/>
    <property type="match status" value="1"/>
</dbReference>